<comment type="caution">
    <text evidence="4">The sequence shown here is derived from an EMBL/GenBank/DDBJ whole genome shotgun (WGS) entry which is preliminary data.</text>
</comment>
<dbReference type="Pfam" id="PF18998">
    <property type="entry name" value="Flg_new_2"/>
    <property type="match status" value="1"/>
</dbReference>
<feature type="domain" description="SLH" evidence="3">
    <location>
        <begin position="151"/>
        <end position="214"/>
    </location>
</feature>
<dbReference type="OrthoDB" id="5845122at2"/>
<gene>
    <name evidence="4" type="ORF">DFP98_108194</name>
</gene>
<sequence length="1129" mass="119226">MQSKIKRILSIILSLCVILSAFAIRTPALASDTTRVDYENSWAKETIAVLLERGIISPDDANGNVNPQIPITRAEVAAAINKMYGYTRTAAIDYKDADSSAWYYKDLQIARAEGYMIGDGSNVHPNDPISRQELSTVIGKILKLPQGKEYAGTFVDVKNIAGWSVDFVGALAKANVLLGYPDGKFQPKNNITRAEAYAVMLRSEKRLMADRNNAAELSSVTVTSNLGDGVKIQNYMDVTVAKKGVTLDGVVVNGDLIIAKDVADGNVTLNNVTVKGITYIYGGGKNSVGMTNCNLGYVVLNSEYNTRLVFDGTGSHSVAGIITLSGGIIDVQNAVNPNISVAAGTPESAVVTIRGTVNGIEIKAQATLIVEGKVNLLNALTVLAARAKIMLNTGSTVTTANFSVPVHVSGSGSIITANINSDGVVIDVNYNQGGNSQSSNSQGGGNPGGNQSGSNPGGNNQTNYAITVQNDGNGTASGSPTAASAGTTVALTATPNSGYQFKEWQVVAGTVSISGDTFVMPAQNVTIKAVFEAVNPPNTGNLFAAWDFDGDQGLAEYWDYEISVQTDQQKANDGSYVFYIPNETIGANIDRIFVSENTPKTESPATIKIIESWLNKPLGGYPTFTYTGGVAAGTYTVPAGTDVVLAPTDATGYTLENIKLFGLTVDEVNFKAMAGETYTVVFTYADESLPKNRMPNGNFGLGLSGWTVSGGKGLGYGLTLEDDAERGKALEFSGAEGFNMYTSPRIPVKSGDVYTLTWWAKSEGGTVTLFSANYDSGSGWNDQGNFAMGVEPAAGAGWQKFEKTFHAAADGYQFVQFIYPGNGEIALADIRFVKDGEITLGKLIPNGNFLLGLAGWGVGNGKGLGNGLAIHSDAAHGKALEFSGTENFSIFAEPRIPVKSGEVYTLTLWAKSDGGIATLFSENYDTADGWSSQGNFAVGVTPAAGAGWQKFEKTFQVTADGYLFLQFIYPGNGTIAIADIDLVKDGEAAIIPGNLIPNGNFLDGLNGWSGKALGDGLEIKNDAQKGKALEFSGTDGFNINMWLPVESGEYTLTWWAKSEGGSAVLYSDNYDEAGSSLSVAVNPPVGSGWQKFEQTFSVPAYKWMFVQFIYSGNGAVSLANVSLTATIIP</sequence>
<dbReference type="InterPro" id="IPR008979">
    <property type="entry name" value="Galactose-bd-like_sf"/>
</dbReference>
<feature type="signal peptide" evidence="2">
    <location>
        <begin position="1"/>
        <end position="30"/>
    </location>
</feature>
<dbReference type="InterPro" id="IPR044060">
    <property type="entry name" value="Bacterial_rp_domain"/>
</dbReference>
<dbReference type="InterPro" id="IPR001119">
    <property type="entry name" value="SLH_dom"/>
</dbReference>
<evidence type="ECO:0000256" key="2">
    <source>
        <dbReference type="SAM" id="SignalP"/>
    </source>
</evidence>
<accession>A0A3D9KA00</accession>
<name>A0A3D9KA00_9BACL</name>
<feature type="compositionally biased region" description="Polar residues" evidence="1">
    <location>
        <begin position="462"/>
        <end position="471"/>
    </location>
</feature>
<reference evidence="4 5" key="1">
    <citation type="submission" date="2018-07" db="EMBL/GenBank/DDBJ databases">
        <title>Genomic Encyclopedia of Type Strains, Phase III (KMG-III): the genomes of soil and plant-associated and newly described type strains.</title>
        <authorList>
            <person name="Whitman W."/>
        </authorList>
    </citation>
    <scope>NUCLEOTIDE SEQUENCE [LARGE SCALE GENOMIC DNA]</scope>
    <source>
        <strain evidence="4 5">CECT 7287</strain>
    </source>
</reference>
<feature type="compositionally biased region" description="Low complexity" evidence="1">
    <location>
        <begin position="472"/>
        <end position="483"/>
    </location>
</feature>
<keyword evidence="5" id="KW-1185">Reference proteome</keyword>
<feature type="chain" id="PRO_5017671788" evidence="2">
    <location>
        <begin position="31"/>
        <end position="1129"/>
    </location>
</feature>
<feature type="compositionally biased region" description="Low complexity" evidence="1">
    <location>
        <begin position="452"/>
        <end position="461"/>
    </location>
</feature>
<evidence type="ECO:0000256" key="1">
    <source>
        <dbReference type="SAM" id="MobiDB-lite"/>
    </source>
</evidence>
<evidence type="ECO:0000259" key="3">
    <source>
        <dbReference type="PROSITE" id="PS51272"/>
    </source>
</evidence>
<dbReference type="PROSITE" id="PS51272">
    <property type="entry name" value="SLH"/>
    <property type="match status" value="3"/>
</dbReference>
<evidence type="ECO:0000313" key="4">
    <source>
        <dbReference type="EMBL" id="RED83351.1"/>
    </source>
</evidence>
<keyword evidence="2" id="KW-0732">Signal</keyword>
<dbReference type="Pfam" id="PF00395">
    <property type="entry name" value="SLH"/>
    <property type="match status" value="3"/>
</dbReference>
<dbReference type="AlphaFoldDB" id="A0A3D9KA00"/>
<dbReference type="SUPFAM" id="SSF49785">
    <property type="entry name" value="Galactose-binding domain-like"/>
    <property type="match status" value="3"/>
</dbReference>
<evidence type="ECO:0000313" key="5">
    <source>
        <dbReference type="Proteomes" id="UP000256977"/>
    </source>
</evidence>
<feature type="compositionally biased region" description="Gly residues" evidence="1">
    <location>
        <begin position="442"/>
        <end position="451"/>
    </location>
</feature>
<dbReference type="RefSeq" id="WP_116060948.1">
    <property type="nucleotide sequence ID" value="NZ_QRDZ01000008.1"/>
</dbReference>
<proteinExistence type="predicted"/>
<feature type="domain" description="SLH" evidence="3">
    <location>
        <begin position="95"/>
        <end position="149"/>
    </location>
</feature>
<dbReference type="Gene3D" id="2.60.120.260">
    <property type="entry name" value="Galactose-binding domain-like"/>
    <property type="match status" value="3"/>
</dbReference>
<organism evidence="4 5">
    <name type="scientific">Cohnella phaseoli</name>
    <dbReference type="NCBI Taxonomy" id="456490"/>
    <lineage>
        <taxon>Bacteria</taxon>
        <taxon>Bacillati</taxon>
        <taxon>Bacillota</taxon>
        <taxon>Bacilli</taxon>
        <taxon>Bacillales</taxon>
        <taxon>Paenibacillaceae</taxon>
        <taxon>Cohnella</taxon>
    </lineage>
</organism>
<dbReference type="EMBL" id="QRDZ01000008">
    <property type="protein sequence ID" value="RED83351.1"/>
    <property type="molecule type" value="Genomic_DNA"/>
</dbReference>
<protein>
    <submittedName>
        <fullName evidence="4">S-layer family protein</fullName>
    </submittedName>
</protein>
<feature type="region of interest" description="Disordered" evidence="1">
    <location>
        <begin position="430"/>
        <end position="483"/>
    </location>
</feature>
<feature type="compositionally biased region" description="Low complexity" evidence="1">
    <location>
        <begin position="431"/>
        <end position="441"/>
    </location>
</feature>
<dbReference type="Proteomes" id="UP000256977">
    <property type="component" value="Unassembled WGS sequence"/>
</dbReference>
<feature type="domain" description="SLH" evidence="3">
    <location>
        <begin position="30"/>
        <end position="94"/>
    </location>
</feature>